<evidence type="ECO:0000313" key="3">
    <source>
        <dbReference type="Proteomes" id="UP000823775"/>
    </source>
</evidence>
<dbReference type="SUPFAM" id="SSF54631">
    <property type="entry name" value="CBS-domain pair"/>
    <property type="match status" value="1"/>
</dbReference>
<dbReference type="Proteomes" id="UP000823775">
    <property type="component" value="Unassembled WGS sequence"/>
</dbReference>
<protein>
    <recommendedName>
        <fullName evidence="1">CBS domain-containing protein</fullName>
    </recommendedName>
</protein>
<accession>A0ABS8VEF1</accession>
<dbReference type="InterPro" id="IPR000644">
    <property type="entry name" value="CBS_dom"/>
</dbReference>
<dbReference type="EMBL" id="JACEIK010004330">
    <property type="protein sequence ID" value="MCD9645079.1"/>
    <property type="molecule type" value="Genomic_DNA"/>
</dbReference>
<feature type="domain" description="CBS" evidence="1">
    <location>
        <begin position="76"/>
        <end position="97"/>
    </location>
</feature>
<organism evidence="2 3">
    <name type="scientific">Datura stramonium</name>
    <name type="common">Jimsonweed</name>
    <name type="synonym">Common thornapple</name>
    <dbReference type="NCBI Taxonomy" id="4076"/>
    <lineage>
        <taxon>Eukaryota</taxon>
        <taxon>Viridiplantae</taxon>
        <taxon>Streptophyta</taxon>
        <taxon>Embryophyta</taxon>
        <taxon>Tracheophyta</taxon>
        <taxon>Spermatophyta</taxon>
        <taxon>Magnoliopsida</taxon>
        <taxon>eudicotyledons</taxon>
        <taxon>Gunneridae</taxon>
        <taxon>Pentapetalae</taxon>
        <taxon>asterids</taxon>
        <taxon>lamiids</taxon>
        <taxon>Solanales</taxon>
        <taxon>Solanaceae</taxon>
        <taxon>Solanoideae</taxon>
        <taxon>Datureae</taxon>
        <taxon>Datura</taxon>
    </lineage>
</organism>
<gene>
    <name evidence="2" type="ORF">HAX54_033754</name>
</gene>
<evidence type="ECO:0000259" key="1">
    <source>
        <dbReference type="Pfam" id="PF00571"/>
    </source>
</evidence>
<dbReference type="Gene3D" id="3.10.580.10">
    <property type="entry name" value="CBS-domain"/>
    <property type="match status" value="1"/>
</dbReference>
<keyword evidence="3" id="KW-1185">Reference proteome</keyword>
<comment type="caution">
    <text evidence="2">The sequence shown here is derived from an EMBL/GenBank/DDBJ whole genome shotgun (WGS) entry which is preliminary data.</text>
</comment>
<dbReference type="InterPro" id="IPR046342">
    <property type="entry name" value="CBS_dom_sf"/>
</dbReference>
<evidence type="ECO:0000313" key="2">
    <source>
        <dbReference type="EMBL" id="MCD9645079.1"/>
    </source>
</evidence>
<reference evidence="2 3" key="1">
    <citation type="journal article" date="2021" name="BMC Genomics">
        <title>Datura genome reveals duplications of psychoactive alkaloid biosynthetic genes and high mutation rate following tissue culture.</title>
        <authorList>
            <person name="Rajewski A."/>
            <person name="Carter-House D."/>
            <person name="Stajich J."/>
            <person name="Litt A."/>
        </authorList>
    </citation>
    <scope>NUCLEOTIDE SEQUENCE [LARGE SCALE GENOMIC DNA]</scope>
    <source>
        <strain evidence="2">AR-01</strain>
    </source>
</reference>
<dbReference type="Pfam" id="PF00571">
    <property type="entry name" value="CBS"/>
    <property type="match status" value="1"/>
</dbReference>
<sequence>MALPSTSANAAATSNSQPPLRCQEKELLGFRNDDDWKLVGVALDYDLLALDTISGIIEVSSKLTQICFLMLTVLGRLLLQTKYRRLPVVDVDGKLVGDYHKATLLEPRAYKTHHGEYPMTPGSSVEVVHVKP</sequence>
<name>A0ABS8VEF1_DATST</name>
<proteinExistence type="predicted"/>